<evidence type="ECO:0000313" key="2">
    <source>
        <dbReference type="EMBL" id="CAG9115878.1"/>
    </source>
</evidence>
<evidence type="ECO:0000313" key="3">
    <source>
        <dbReference type="Proteomes" id="UP000095284"/>
    </source>
</evidence>
<dbReference type="Proteomes" id="UP000582659">
    <property type="component" value="Unassembled WGS sequence"/>
</dbReference>
<evidence type="ECO:0000313" key="5">
    <source>
        <dbReference type="WBParaSite" id="BXY_0009100.1"/>
    </source>
</evidence>
<sequence>MIPEKDTCQAWNRWSREPGNVISSGGRRLAKRTLRGRKEKRYCIHQEFAEFLIEKREFAAKGFAAPKGDNNLENRKVRRRNALRLIFSWPVQGDNKKMGTEDAFYPPIPFFPSGHRTRVKEDKKSAETVFLYFLAKAASHGTTSRLSLEARRPALFLSAKVTSPAWFGRSRFYSALLPHLFDRRFSFRKRDSA</sequence>
<reference evidence="2" key="2">
    <citation type="submission" date="2020-08" db="EMBL/GenBank/DDBJ databases">
        <authorList>
            <person name="Kikuchi T."/>
        </authorList>
    </citation>
    <scope>NUCLEOTIDE SEQUENCE</scope>
    <source>
        <strain evidence="1">Ka4C1</strain>
    </source>
</reference>
<organism evidence="3 5">
    <name type="scientific">Bursaphelenchus xylophilus</name>
    <name type="common">Pinewood nematode worm</name>
    <name type="synonym">Aphelenchoides xylophilus</name>
    <dbReference type="NCBI Taxonomy" id="6326"/>
    <lineage>
        <taxon>Eukaryota</taxon>
        <taxon>Metazoa</taxon>
        <taxon>Ecdysozoa</taxon>
        <taxon>Nematoda</taxon>
        <taxon>Chromadorea</taxon>
        <taxon>Rhabditida</taxon>
        <taxon>Tylenchina</taxon>
        <taxon>Tylenchomorpha</taxon>
        <taxon>Aphelenchoidea</taxon>
        <taxon>Aphelenchoididae</taxon>
        <taxon>Bursaphelenchus</taxon>
    </lineage>
</organism>
<dbReference type="WBParaSite" id="BXY_0009100.1">
    <property type="protein sequence ID" value="BXY_0009100.1"/>
    <property type="gene ID" value="BXY_0009100"/>
</dbReference>
<protein>
    <submittedName>
        <fullName evidence="1">(pine wood nematode) hypothetical protein</fullName>
    </submittedName>
</protein>
<dbReference type="EMBL" id="CAJFCV020000004">
    <property type="protein sequence ID" value="CAG9115878.1"/>
    <property type="molecule type" value="Genomic_DNA"/>
</dbReference>
<proteinExistence type="predicted"/>
<dbReference type="EMBL" id="CAJFDI010000004">
    <property type="protein sequence ID" value="CAD5226455.1"/>
    <property type="molecule type" value="Genomic_DNA"/>
</dbReference>
<keyword evidence="4" id="KW-1185">Reference proteome</keyword>
<dbReference type="Proteomes" id="UP000659654">
    <property type="component" value="Unassembled WGS sequence"/>
</dbReference>
<gene>
    <name evidence="1" type="ORF">BXYJ_LOCUS9053</name>
</gene>
<evidence type="ECO:0000313" key="1">
    <source>
        <dbReference type="EMBL" id="CAD5226455.1"/>
    </source>
</evidence>
<dbReference type="Proteomes" id="UP000095284">
    <property type="component" value="Unplaced"/>
</dbReference>
<name>A0A1I7RHB4_BURXY</name>
<reference evidence="5" key="1">
    <citation type="submission" date="2016-11" db="UniProtKB">
        <authorList>
            <consortium name="WormBaseParasite"/>
        </authorList>
    </citation>
    <scope>IDENTIFICATION</scope>
</reference>
<evidence type="ECO:0000313" key="4">
    <source>
        <dbReference type="Proteomes" id="UP000659654"/>
    </source>
</evidence>
<dbReference type="AlphaFoldDB" id="A0A1I7RHB4"/>
<accession>A0A1I7RHB4</accession>